<evidence type="ECO:0000313" key="1">
    <source>
        <dbReference type="EMBL" id="XCN65622.1"/>
    </source>
</evidence>
<dbReference type="Pfam" id="PF03692">
    <property type="entry name" value="CxxCxxCC"/>
    <property type="match status" value="1"/>
</dbReference>
<dbReference type="EMBL" id="CP159362">
    <property type="protein sequence ID" value="XCN65622.1"/>
    <property type="molecule type" value="Genomic_DNA"/>
</dbReference>
<dbReference type="RefSeq" id="WP_152534853.1">
    <property type="nucleotide sequence ID" value="NZ_CP159362.1"/>
</dbReference>
<proteinExistence type="predicted"/>
<organism evidence="1">
    <name type="scientific">Pseudomonas syringae CC1417</name>
    <dbReference type="NCBI Taxonomy" id="1357272"/>
    <lineage>
        <taxon>Bacteria</taxon>
        <taxon>Pseudomonadati</taxon>
        <taxon>Pseudomonadota</taxon>
        <taxon>Gammaproteobacteria</taxon>
        <taxon>Pseudomonadales</taxon>
        <taxon>Pseudomonadaceae</taxon>
        <taxon>Pseudomonas</taxon>
        <taxon>Pseudomonas syringae</taxon>
    </lineage>
</organism>
<accession>A0AAU8LBA8</accession>
<name>A0AAU8LBA8_PSESX</name>
<reference evidence="1" key="1">
    <citation type="journal article" date="2014" name="Genome Announc.">
        <title>Draft Genome Sequences of a Phylogenetically Diverse Suite of Pseudomonas syringae Strains from Multiple Source Populations.</title>
        <authorList>
            <person name="Baltrus D.A."/>
            <person name="Yourstone S."/>
            <person name="Lind A."/>
            <person name="Guilbaud C."/>
            <person name="Sands D.C."/>
            <person name="Jones C.D."/>
            <person name="Morris C.E."/>
            <person name="Dangl J.L."/>
        </authorList>
    </citation>
    <scope>NUCLEOTIDE SEQUENCE</scope>
    <source>
        <strain evidence="1">CC1417</strain>
    </source>
</reference>
<reference evidence="1" key="2">
    <citation type="submission" date="2024-07" db="EMBL/GenBank/DDBJ databases">
        <title>A complete genome sequence for Pseudomonas syringae CC1417.</title>
        <authorList>
            <person name="Baltrus D.A."/>
        </authorList>
    </citation>
    <scope>NUCLEOTIDE SEQUENCE</scope>
    <source>
        <strain evidence="1">CC1417</strain>
    </source>
</reference>
<gene>
    <name evidence="1" type="ORF">N011_13895</name>
</gene>
<sequence>MSEGPQPIQTLVVSHASSASIVFTCTKCGLCCKNLDKSMVYAHLDRGDGTCMNFDSHRHICKIYSSRPLICRVDDFYEQNLSAHVSKNEYIAANFQACADAQQAHRIDNSPTHKEGS</sequence>
<dbReference type="InterPro" id="IPR005358">
    <property type="entry name" value="Puta_zinc/iron-chelating_dom"/>
</dbReference>
<protein>
    <submittedName>
        <fullName evidence="1">YkgJ family cysteine cluster protein</fullName>
    </submittedName>
</protein>
<dbReference type="AlphaFoldDB" id="A0AAU8LBA8"/>